<gene>
    <name evidence="1" type="ORF">O4H49_12465</name>
</gene>
<protein>
    <submittedName>
        <fullName evidence="1">Pyrimidine 5'-nucleotidase</fullName>
    </submittedName>
</protein>
<evidence type="ECO:0000313" key="1">
    <source>
        <dbReference type="EMBL" id="MCZ4281596.1"/>
    </source>
</evidence>
<dbReference type="Pfam" id="PF00702">
    <property type="entry name" value="Hydrolase"/>
    <property type="match status" value="1"/>
</dbReference>
<dbReference type="SFLD" id="SFLDG01132">
    <property type="entry name" value="C1.5.3:_5'-Nucleotidase_Like"/>
    <property type="match status" value="1"/>
</dbReference>
<dbReference type="InterPro" id="IPR010237">
    <property type="entry name" value="Pyr-5-nucltdase"/>
</dbReference>
<dbReference type="SUPFAM" id="SSF56784">
    <property type="entry name" value="HAD-like"/>
    <property type="match status" value="1"/>
</dbReference>
<dbReference type="PANTHER" id="PTHR12725">
    <property type="entry name" value="HALOACID DEHALOGENASE-LIKE HYDROLASE"/>
    <property type="match status" value="1"/>
</dbReference>
<sequence>MALLGGKDVWLFDLDNTLYPASSRLFDQIEQRMGSFIEQYLGLDPVAAKTVQKDYFKRYGTTLKGLMVNHGLAPNEYLDYVHDIDFSVIRQNQDLSNALERLPGRKLIFTNASNIHATNVMNQLGVLHLFEEIYDIADADYIPKPAQFPYDDLIKKHGIDPKQSVFFEDSAKNLEPAAAMGMTTVWVRTDTEWAAHGATSENGERSSFIHHETDDLITWLNNL</sequence>
<dbReference type="SFLD" id="SFLDG01129">
    <property type="entry name" value="C1.5:_HAD__Beta-PGM__Phosphata"/>
    <property type="match status" value="1"/>
</dbReference>
<dbReference type="Gene3D" id="1.10.150.450">
    <property type="match status" value="1"/>
</dbReference>
<organism evidence="1 2">
    <name type="scientific">Kiloniella laminariae</name>
    <dbReference type="NCBI Taxonomy" id="454162"/>
    <lineage>
        <taxon>Bacteria</taxon>
        <taxon>Pseudomonadati</taxon>
        <taxon>Pseudomonadota</taxon>
        <taxon>Alphaproteobacteria</taxon>
        <taxon>Rhodospirillales</taxon>
        <taxon>Kiloniellaceae</taxon>
        <taxon>Kiloniella</taxon>
    </lineage>
</organism>
<dbReference type="SFLD" id="SFLDS00003">
    <property type="entry name" value="Haloacid_Dehalogenase"/>
    <property type="match status" value="1"/>
</dbReference>
<reference evidence="1" key="1">
    <citation type="submission" date="2022-12" db="EMBL/GenBank/DDBJ databases">
        <title>Bacterial isolates from different developmental stages of Nematostella vectensis.</title>
        <authorList>
            <person name="Fraune S."/>
        </authorList>
    </citation>
    <scope>NUCLEOTIDE SEQUENCE</scope>
    <source>
        <strain evidence="1">G21630-S1</strain>
    </source>
</reference>
<dbReference type="Proteomes" id="UP001069802">
    <property type="component" value="Unassembled WGS sequence"/>
</dbReference>
<dbReference type="PANTHER" id="PTHR12725:SF117">
    <property type="entry name" value="HALOACID DEHALOGENASE-LIKE HYDROLASE"/>
    <property type="match status" value="1"/>
</dbReference>
<accession>A0ABT4LMK2</accession>
<dbReference type="NCBIfam" id="TIGR01509">
    <property type="entry name" value="HAD-SF-IA-v3"/>
    <property type="match status" value="1"/>
</dbReference>
<comment type="caution">
    <text evidence="1">The sequence shown here is derived from an EMBL/GenBank/DDBJ whole genome shotgun (WGS) entry which is preliminary data.</text>
</comment>
<dbReference type="Gene3D" id="3.40.50.1000">
    <property type="entry name" value="HAD superfamily/HAD-like"/>
    <property type="match status" value="1"/>
</dbReference>
<dbReference type="NCBIfam" id="TIGR01993">
    <property type="entry name" value="Pyr-5-nucltdase"/>
    <property type="match status" value="1"/>
</dbReference>
<proteinExistence type="predicted"/>
<name>A0ABT4LMK2_9PROT</name>
<dbReference type="EMBL" id="JAPWGY010000004">
    <property type="protein sequence ID" value="MCZ4281596.1"/>
    <property type="molecule type" value="Genomic_DNA"/>
</dbReference>
<evidence type="ECO:0000313" key="2">
    <source>
        <dbReference type="Proteomes" id="UP001069802"/>
    </source>
</evidence>
<dbReference type="RefSeq" id="WP_269423762.1">
    <property type="nucleotide sequence ID" value="NZ_JAPWGY010000004.1"/>
</dbReference>
<dbReference type="InterPro" id="IPR036412">
    <property type="entry name" value="HAD-like_sf"/>
</dbReference>
<dbReference type="InterPro" id="IPR023214">
    <property type="entry name" value="HAD_sf"/>
</dbReference>
<keyword evidence="2" id="KW-1185">Reference proteome</keyword>
<dbReference type="InterPro" id="IPR006439">
    <property type="entry name" value="HAD-SF_hydro_IA"/>
</dbReference>